<comment type="caution">
    <text evidence="1">The sequence shown here is derived from an EMBL/GenBank/DDBJ whole genome shotgun (WGS) entry which is preliminary data.</text>
</comment>
<protein>
    <recommendedName>
        <fullName evidence="2">Nucleotidyl transferase AbiEii/AbiGii toxin family protein</fullName>
    </recommendedName>
</protein>
<accession>A0A7J3X7B2</accession>
<sequence>MLKGLLPAVGVEREWVLRELLQRLVLYALAQLNLYERYTLQGGTALRLVYGSPRLSLDLDFTLEGAVADSQRHAGVLRNLLERVLAPEGVGVELSGSKLDEAGGLHRYFLVFDTRHLVGRKLRVKVEVLGRRYSSAYYELRSLDVRYPVATAVGVRVKKLDCILSDKVCSLAGAWRRGFVRWRDVFDIHWVRERGARLHQGYLAEEFGSYVERLEDLAGVAAFLRSTLERGDLAVVERELAALLHRSLLDRSLVELYLRSAVEVLEEAVEVLSK</sequence>
<proteinExistence type="predicted"/>
<dbReference type="InterPro" id="IPR014942">
    <property type="entry name" value="AbiEii"/>
</dbReference>
<organism evidence="1">
    <name type="scientific">Thermofilum pendens</name>
    <dbReference type="NCBI Taxonomy" id="2269"/>
    <lineage>
        <taxon>Archaea</taxon>
        <taxon>Thermoproteota</taxon>
        <taxon>Thermoprotei</taxon>
        <taxon>Thermofilales</taxon>
        <taxon>Thermofilaceae</taxon>
        <taxon>Thermofilum</taxon>
    </lineage>
</organism>
<dbReference type="EMBL" id="DRZM01000145">
    <property type="protein sequence ID" value="HHP05042.1"/>
    <property type="molecule type" value="Genomic_DNA"/>
</dbReference>
<evidence type="ECO:0000313" key="1">
    <source>
        <dbReference type="EMBL" id="HHP05042.1"/>
    </source>
</evidence>
<gene>
    <name evidence="1" type="ORF">ENM88_04750</name>
</gene>
<evidence type="ECO:0008006" key="2">
    <source>
        <dbReference type="Google" id="ProtNLM"/>
    </source>
</evidence>
<dbReference type="Gene3D" id="3.10.450.620">
    <property type="entry name" value="JHP933, nucleotidyltransferase-like core domain"/>
    <property type="match status" value="1"/>
</dbReference>
<reference evidence="1" key="1">
    <citation type="journal article" date="2020" name="mSystems">
        <title>Genome- and Community-Level Interaction Insights into Carbon Utilization and Element Cycling Functions of Hydrothermarchaeota in Hydrothermal Sediment.</title>
        <authorList>
            <person name="Zhou Z."/>
            <person name="Liu Y."/>
            <person name="Xu W."/>
            <person name="Pan J."/>
            <person name="Luo Z.H."/>
            <person name="Li M."/>
        </authorList>
    </citation>
    <scope>NUCLEOTIDE SEQUENCE [LARGE SCALE GENOMIC DNA]</scope>
    <source>
        <strain evidence="1">SpSt-1125</strain>
    </source>
</reference>
<name>A0A7J3X7B2_THEPE</name>
<dbReference type="Pfam" id="PF08843">
    <property type="entry name" value="AbiEii"/>
    <property type="match status" value="1"/>
</dbReference>
<dbReference type="AlphaFoldDB" id="A0A7J3X7B2"/>